<comment type="caution">
    <text evidence="3">The sequence shown here is derived from an EMBL/GenBank/DDBJ whole genome shotgun (WGS) entry which is preliminary data.</text>
</comment>
<evidence type="ECO:0000313" key="3">
    <source>
        <dbReference type="EMBL" id="MXP08994.1"/>
    </source>
</evidence>
<keyword evidence="2" id="KW-0732">Signal</keyword>
<sequence>MTLTHSRHLLIIGLAIASLPLAACGDREEAPAPDAATETAIPVEPDGGIGDGAGPPAGMADAIPMRFRGVWDYVEGACDETSDLRMEISPRRIVFYESVGDVTAVDVANDNSITVQMSLSGEGETWNEELRLELESGGDRLVPTIIGADGEAMPRKRCEA</sequence>
<reference evidence="3 4" key="1">
    <citation type="submission" date="2019-12" db="EMBL/GenBank/DDBJ databases">
        <title>Genomic-based taxomic classification of the family Erythrobacteraceae.</title>
        <authorList>
            <person name="Xu L."/>
        </authorList>
    </citation>
    <scope>NUCLEOTIDE SEQUENCE [LARGE SCALE GENOMIC DNA]</scope>
    <source>
        <strain evidence="3 4">LMG 29519</strain>
    </source>
</reference>
<dbReference type="RefSeq" id="WP_199799698.1">
    <property type="nucleotide sequence ID" value="NZ_WTYR01000001.1"/>
</dbReference>
<evidence type="ECO:0000256" key="2">
    <source>
        <dbReference type="SAM" id="SignalP"/>
    </source>
</evidence>
<evidence type="ECO:0008006" key="5">
    <source>
        <dbReference type="Google" id="ProtNLM"/>
    </source>
</evidence>
<evidence type="ECO:0000256" key="1">
    <source>
        <dbReference type="SAM" id="MobiDB-lite"/>
    </source>
</evidence>
<evidence type="ECO:0000313" key="4">
    <source>
        <dbReference type="Proteomes" id="UP000429229"/>
    </source>
</evidence>
<name>A0A6I4U153_9SPHN</name>
<feature type="chain" id="PRO_5026131763" description="Lipoprotein" evidence="2">
    <location>
        <begin position="23"/>
        <end position="160"/>
    </location>
</feature>
<feature type="signal peptide" evidence="2">
    <location>
        <begin position="1"/>
        <end position="22"/>
    </location>
</feature>
<gene>
    <name evidence="3" type="ORF">GRI68_02225</name>
</gene>
<dbReference type="Proteomes" id="UP000429229">
    <property type="component" value="Unassembled WGS sequence"/>
</dbReference>
<keyword evidence="4" id="KW-1185">Reference proteome</keyword>
<dbReference type="EMBL" id="WTYR01000001">
    <property type="protein sequence ID" value="MXP08994.1"/>
    <property type="molecule type" value="Genomic_DNA"/>
</dbReference>
<protein>
    <recommendedName>
        <fullName evidence="5">Lipoprotein</fullName>
    </recommendedName>
</protein>
<proteinExistence type="predicted"/>
<dbReference type="AlphaFoldDB" id="A0A6I4U153"/>
<organism evidence="3 4">
    <name type="scientific">Alteriqipengyuania halimionae</name>
    <dbReference type="NCBI Taxonomy" id="1926630"/>
    <lineage>
        <taxon>Bacteria</taxon>
        <taxon>Pseudomonadati</taxon>
        <taxon>Pseudomonadota</taxon>
        <taxon>Alphaproteobacteria</taxon>
        <taxon>Sphingomonadales</taxon>
        <taxon>Erythrobacteraceae</taxon>
        <taxon>Alteriqipengyuania</taxon>
    </lineage>
</organism>
<accession>A0A6I4U153</accession>
<feature type="region of interest" description="Disordered" evidence="1">
    <location>
        <begin position="29"/>
        <end position="56"/>
    </location>
</feature>